<keyword evidence="7 8" id="KW-0472">Membrane</keyword>
<evidence type="ECO:0000256" key="3">
    <source>
        <dbReference type="ARBA" id="ARBA00022475"/>
    </source>
</evidence>
<keyword evidence="2" id="KW-0813">Transport</keyword>
<keyword evidence="6" id="KW-0406">Ion transport</keyword>
<feature type="non-terminal residue" evidence="9">
    <location>
        <position position="1"/>
    </location>
</feature>
<gene>
    <name evidence="9" type="ORF">HC176_17625</name>
</gene>
<dbReference type="InterPro" id="IPR003445">
    <property type="entry name" value="Cat_transpt"/>
</dbReference>
<dbReference type="Pfam" id="PF02386">
    <property type="entry name" value="TrkH"/>
    <property type="match status" value="1"/>
</dbReference>
<evidence type="ECO:0000313" key="9">
    <source>
        <dbReference type="EMBL" id="NJX17294.1"/>
    </source>
</evidence>
<keyword evidence="3" id="KW-1003">Cell membrane</keyword>
<keyword evidence="10" id="KW-1185">Reference proteome</keyword>
<proteinExistence type="predicted"/>
<evidence type="ECO:0000256" key="6">
    <source>
        <dbReference type="ARBA" id="ARBA00023065"/>
    </source>
</evidence>
<dbReference type="Proteomes" id="UP000760545">
    <property type="component" value="Unassembled WGS sequence"/>
</dbReference>
<evidence type="ECO:0000256" key="8">
    <source>
        <dbReference type="SAM" id="Phobius"/>
    </source>
</evidence>
<evidence type="ECO:0000313" key="10">
    <source>
        <dbReference type="Proteomes" id="UP000760545"/>
    </source>
</evidence>
<keyword evidence="4 8" id="KW-0812">Transmembrane</keyword>
<sequence>CFSAYSTVGLSIGITPQLSSASKVVIIGTMFIGRVSMLTILIALLRRVKYLNYRYPQEEILMN</sequence>
<evidence type="ECO:0000256" key="5">
    <source>
        <dbReference type="ARBA" id="ARBA00022989"/>
    </source>
</evidence>
<accession>A0ABX1DJS5</accession>
<comment type="caution">
    <text evidence="9">The sequence shown here is derived from an EMBL/GenBank/DDBJ whole genome shotgun (WGS) entry which is preliminary data.</text>
</comment>
<evidence type="ECO:0000256" key="4">
    <source>
        <dbReference type="ARBA" id="ARBA00022692"/>
    </source>
</evidence>
<evidence type="ECO:0000256" key="7">
    <source>
        <dbReference type="ARBA" id="ARBA00023136"/>
    </source>
</evidence>
<organism evidence="9 10">
    <name type="scientific">Tamlana crocina</name>
    <dbReference type="NCBI Taxonomy" id="393006"/>
    <lineage>
        <taxon>Bacteria</taxon>
        <taxon>Pseudomonadati</taxon>
        <taxon>Bacteroidota</taxon>
        <taxon>Flavobacteriia</taxon>
        <taxon>Flavobacteriales</taxon>
        <taxon>Flavobacteriaceae</taxon>
        <taxon>Tamlana</taxon>
    </lineage>
</organism>
<keyword evidence="5 8" id="KW-1133">Transmembrane helix</keyword>
<dbReference type="RefSeq" id="WP_280818719.1">
    <property type="nucleotide sequence ID" value="NZ_JAAVJS010000466.1"/>
</dbReference>
<dbReference type="PANTHER" id="PTHR32024">
    <property type="entry name" value="TRK SYSTEM POTASSIUM UPTAKE PROTEIN TRKG-RELATED"/>
    <property type="match status" value="1"/>
</dbReference>
<reference evidence="9 10" key="1">
    <citation type="submission" date="2020-03" db="EMBL/GenBank/DDBJ databases">
        <title>Tamlana sp. nov, isolated from XXX.</title>
        <authorList>
            <person name="Cao W.R."/>
        </authorList>
    </citation>
    <scope>NUCLEOTIDE SEQUENCE [LARGE SCALE GENOMIC DNA]</scope>
    <source>
        <strain evidence="9 10">HST1-43</strain>
    </source>
</reference>
<evidence type="ECO:0000256" key="2">
    <source>
        <dbReference type="ARBA" id="ARBA00022448"/>
    </source>
</evidence>
<dbReference type="EMBL" id="JAAVJS010000466">
    <property type="protein sequence ID" value="NJX17294.1"/>
    <property type="molecule type" value="Genomic_DNA"/>
</dbReference>
<feature type="transmembrane region" description="Helical" evidence="8">
    <location>
        <begin position="24"/>
        <end position="45"/>
    </location>
</feature>
<dbReference type="PANTHER" id="PTHR32024:SF1">
    <property type="entry name" value="KTR SYSTEM POTASSIUM UPTAKE PROTEIN B"/>
    <property type="match status" value="1"/>
</dbReference>
<protein>
    <submittedName>
        <fullName evidence="9">ATPase</fullName>
    </submittedName>
</protein>
<comment type="subcellular location">
    <subcellularLocation>
        <location evidence="1">Cell membrane</location>
        <topology evidence="1">Multi-pass membrane protein</topology>
    </subcellularLocation>
</comment>
<evidence type="ECO:0000256" key="1">
    <source>
        <dbReference type="ARBA" id="ARBA00004651"/>
    </source>
</evidence>
<name>A0ABX1DJS5_9FLAO</name>